<dbReference type="Proteomes" id="UP000294257">
    <property type="component" value="Unassembled WGS sequence"/>
</dbReference>
<dbReference type="Gene3D" id="3.40.50.720">
    <property type="entry name" value="NAD(P)-binding Rossmann-like Domain"/>
    <property type="match status" value="1"/>
</dbReference>
<dbReference type="EMBL" id="SGWQ01000013">
    <property type="protein sequence ID" value="RZS32165.1"/>
    <property type="molecule type" value="Genomic_DNA"/>
</dbReference>
<evidence type="ECO:0000313" key="3">
    <source>
        <dbReference type="EMBL" id="RZS32165.1"/>
    </source>
</evidence>
<keyword evidence="4" id="KW-1185">Reference proteome</keyword>
<dbReference type="InterPro" id="IPR051450">
    <property type="entry name" value="Gfo/Idh/MocA_Oxidoreductases"/>
</dbReference>
<comment type="caution">
    <text evidence="3">The sequence shown here is derived from an EMBL/GenBank/DDBJ whole genome shotgun (WGS) entry which is preliminary data.</text>
</comment>
<evidence type="ECO:0000313" key="4">
    <source>
        <dbReference type="Proteomes" id="UP000294257"/>
    </source>
</evidence>
<dbReference type="InterPro" id="IPR000683">
    <property type="entry name" value="Gfo/Idh/MocA-like_OxRdtase_N"/>
</dbReference>
<dbReference type="SUPFAM" id="SSF51735">
    <property type="entry name" value="NAD(P)-binding Rossmann-fold domains"/>
    <property type="match status" value="1"/>
</dbReference>
<dbReference type="Pfam" id="PF22725">
    <property type="entry name" value="GFO_IDH_MocA_C3"/>
    <property type="match status" value="1"/>
</dbReference>
<dbReference type="RefSeq" id="WP_130347997.1">
    <property type="nucleotide sequence ID" value="NZ_SGWQ01000013.1"/>
</dbReference>
<organism evidence="3 4">
    <name type="scientific">Herbihabitans rhizosphaerae</name>
    <dbReference type="NCBI Taxonomy" id="1872711"/>
    <lineage>
        <taxon>Bacteria</taxon>
        <taxon>Bacillati</taxon>
        <taxon>Actinomycetota</taxon>
        <taxon>Actinomycetes</taxon>
        <taxon>Pseudonocardiales</taxon>
        <taxon>Pseudonocardiaceae</taxon>
        <taxon>Herbihabitans</taxon>
    </lineage>
</organism>
<dbReference type="InterPro" id="IPR036291">
    <property type="entry name" value="NAD(P)-bd_dom_sf"/>
</dbReference>
<accession>A0A4Q7KD97</accession>
<dbReference type="GO" id="GO:0000166">
    <property type="term" value="F:nucleotide binding"/>
    <property type="evidence" value="ECO:0007669"/>
    <property type="project" value="InterPro"/>
</dbReference>
<feature type="domain" description="Gfo/Idh/MocA-like oxidoreductase N-terminal" evidence="1">
    <location>
        <begin position="12"/>
        <end position="128"/>
    </location>
</feature>
<evidence type="ECO:0000259" key="2">
    <source>
        <dbReference type="Pfam" id="PF22725"/>
    </source>
</evidence>
<protein>
    <submittedName>
        <fullName evidence="3">Oxidoreductase</fullName>
    </submittedName>
</protein>
<dbReference type="InterPro" id="IPR055170">
    <property type="entry name" value="GFO_IDH_MocA-like_dom"/>
</dbReference>
<dbReference type="PANTHER" id="PTHR43377">
    <property type="entry name" value="BILIVERDIN REDUCTASE A"/>
    <property type="match status" value="1"/>
</dbReference>
<feature type="domain" description="GFO/IDH/MocA-like oxidoreductase" evidence="2">
    <location>
        <begin position="147"/>
        <end position="283"/>
    </location>
</feature>
<dbReference type="PANTHER" id="PTHR43377:SF1">
    <property type="entry name" value="BILIVERDIN REDUCTASE A"/>
    <property type="match status" value="1"/>
</dbReference>
<gene>
    <name evidence="3" type="ORF">EV193_1135</name>
</gene>
<sequence>MTSRFAGAAPPIKIAVVGLGWAGRSIWLPRLLDHPEFEVVALVDPEPVSRASVGAAGGGAALLSDVSEIDPAAVDLAVVAVPNHLHSKIACRLLRGGISVFLEKPVCLNLDEASDLAAAESATDAVLLAGSAARHRADVRALGEVIGTLGRIRHVDLAWVRARGVPDLGGWFTSQKLSGGGALVDLGWHLLDTITPLLGPVSFHQIVGTVSDDFISDGSRQAAWRYDEQGAGQPRGGRPGNVEDTARGFLIADDGLSVSLRASWASHEARDVTLVRFEGSAGTATLRCTFGFSPNRVSGSTLVREFDGEPTVIELPDEPVGEEYRHQLDDVPALLADSASKGRAIREARQTIHAIQQIYDSAHRAITGQPVAG</sequence>
<dbReference type="Gene3D" id="3.30.360.10">
    <property type="entry name" value="Dihydrodipicolinate Reductase, domain 2"/>
    <property type="match status" value="1"/>
</dbReference>
<dbReference type="Pfam" id="PF01408">
    <property type="entry name" value="GFO_IDH_MocA"/>
    <property type="match status" value="1"/>
</dbReference>
<reference evidence="3 4" key="1">
    <citation type="submission" date="2019-02" db="EMBL/GenBank/DDBJ databases">
        <title>Genomic Encyclopedia of Type Strains, Phase IV (KMG-IV): sequencing the most valuable type-strain genomes for metagenomic binning, comparative biology and taxonomic classification.</title>
        <authorList>
            <person name="Goeker M."/>
        </authorList>
    </citation>
    <scope>NUCLEOTIDE SEQUENCE [LARGE SCALE GENOMIC DNA]</scope>
    <source>
        <strain evidence="3 4">DSM 101727</strain>
    </source>
</reference>
<dbReference type="SUPFAM" id="SSF55347">
    <property type="entry name" value="Glyceraldehyde-3-phosphate dehydrogenase-like, C-terminal domain"/>
    <property type="match status" value="1"/>
</dbReference>
<dbReference type="AlphaFoldDB" id="A0A4Q7KD97"/>
<evidence type="ECO:0000259" key="1">
    <source>
        <dbReference type="Pfam" id="PF01408"/>
    </source>
</evidence>
<name>A0A4Q7KD97_9PSEU</name>
<dbReference type="OrthoDB" id="256869at2"/>
<proteinExistence type="predicted"/>